<proteinExistence type="predicted"/>
<organism evidence="1 2">
    <name type="scientific">Rheinheimera soli</name>
    <dbReference type="NCBI Taxonomy" id="443616"/>
    <lineage>
        <taxon>Bacteria</taxon>
        <taxon>Pseudomonadati</taxon>
        <taxon>Pseudomonadota</taxon>
        <taxon>Gammaproteobacteria</taxon>
        <taxon>Chromatiales</taxon>
        <taxon>Chromatiaceae</taxon>
        <taxon>Rheinheimera</taxon>
    </lineage>
</organism>
<protein>
    <submittedName>
        <fullName evidence="1">Uncharacterized protein</fullName>
    </submittedName>
</protein>
<comment type="caution">
    <text evidence="1">The sequence shown here is derived from an EMBL/GenBank/DDBJ whole genome shotgun (WGS) entry which is preliminary data.</text>
</comment>
<gene>
    <name evidence="1" type="ORF">J2W69_004173</name>
</gene>
<dbReference type="Proteomes" id="UP001257909">
    <property type="component" value="Unassembled WGS sequence"/>
</dbReference>
<reference evidence="1 2" key="1">
    <citation type="submission" date="2023-07" db="EMBL/GenBank/DDBJ databases">
        <title>Sorghum-associated microbial communities from plants grown in Nebraska, USA.</title>
        <authorList>
            <person name="Schachtman D."/>
        </authorList>
    </citation>
    <scope>NUCLEOTIDE SEQUENCE [LARGE SCALE GENOMIC DNA]</scope>
    <source>
        <strain evidence="1 2">4138</strain>
    </source>
</reference>
<name>A0ABU1W5E0_9GAMM</name>
<evidence type="ECO:0000313" key="2">
    <source>
        <dbReference type="Proteomes" id="UP001257909"/>
    </source>
</evidence>
<dbReference type="RefSeq" id="WP_310282100.1">
    <property type="nucleotide sequence ID" value="NZ_JAVDWR010000053.1"/>
</dbReference>
<dbReference type="EMBL" id="JAVDWR010000053">
    <property type="protein sequence ID" value="MDR7123185.1"/>
    <property type="molecule type" value="Genomic_DNA"/>
</dbReference>
<evidence type="ECO:0000313" key="1">
    <source>
        <dbReference type="EMBL" id="MDR7123185.1"/>
    </source>
</evidence>
<sequence>MFKLHNGKVTEMECCLGEAAAFACFSNRLKSMPSQEFRISRFIGVNASTDVNDDEQDFNHLYLSRFSEIFLSESLVKKMEWLANVAELENSLLSYFGSALPQKEKLQKRAERRSETQNHLLLGNWLVYAEPGGYGNDEFVMEKYDNSLNRQVKRLSGSQYKCSFVFDDNTDVFWLSTDWDDSADFKLDGLNITQLRQIERQFFAKGNWNRLLNEQIVE</sequence>
<accession>A0ABU1W5E0</accession>
<keyword evidence="2" id="KW-1185">Reference proteome</keyword>